<dbReference type="RefSeq" id="WP_207860588.1">
    <property type="nucleotide sequence ID" value="NZ_JAFREP010000018.1"/>
</dbReference>
<dbReference type="Pfam" id="PF00106">
    <property type="entry name" value="adh_short"/>
    <property type="match status" value="1"/>
</dbReference>
<accession>A0A8J7QMC3</accession>
<evidence type="ECO:0000256" key="2">
    <source>
        <dbReference type="ARBA" id="ARBA00023002"/>
    </source>
</evidence>
<organism evidence="4 5">
    <name type="scientific">Acanthopleuribacter pedis</name>
    <dbReference type="NCBI Taxonomy" id="442870"/>
    <lineage>
        <taxon>Bacteria</taxon>
        <taxon>Pseudomonadati</taxon>
        <taxon>Acidobacteriota</taxon>
        <taxon>Holophagae</taxon>
        <taxon>Acanthopleuribacterales</taxon>
        <taxon>Acanthopleuribacteraceae</taxon>
        <taxon>Acanthopleuribacter</taxon>
    </lineage>
</organism>
<dbReference type="PRINTS" id="PR00081">
    <property type="entry name" value="GDHRDH"/>
</dbReference>
<dbReference type="PROSITE" id="PS00061">
    <property type="entry name" value="ADH_SHORT"/>
    <property type="match status" value="1"/>
</dbReference>
<comment type="similarity">
    <text evidence="1 3">Belongs to the short-chain dehydrogenases/reductases (SDR) family.</text>
</comment>
<dbReference type="InterPro" id="IPR020904">
    <property type="entry name" value="Sc_DH/Rdtase_CS"/>
</dbReference>
<evidence type="ECO:0000313" key="4">
    <source>
        <dbReference type="EMBL" id="MBO1320635.1"/>
    </source>
</evidence>
<dbReference type="PANTHER" id="PTHR24321:SF8">
    <property type="entry name" value="ESTRADIOL 17-BETA-DEHYDROGENASE 8-RELATED"/>
    <property type="match status" value="1"/>
</dbReference>
<gene>
    <name evidence="4" type="ORF">J3U88_19310</name>
</gene>
<dbReference type="EMBL" id="JAFREP010000018">
    <property type="protein sequence ID" value="MBO1320635.1"/>
    <property type="molecule type" value="Genomic_DNA"/>
</dbReference>
<keyword evidence="2" id="KW-0560">Oxidoreductase</keyword>
<proteinExistence type="inferred from homology"/>
<dbReference type="GO" id="GO:0016491">
    <property type="term" value="F:oxidoreductase activity"/>
    <property type="evidence" value="ECO:0007669"/>
    <property type="project" value="UniProtKB-KW"/>
</dbReference>
<dbReference type="InterPro" id="IPR002347">
    <property type="entry name" value="SDR_fam"/>
</dbReference>
<dbReference type="PRINTS" id="PR00080">
    <property type="entry name" value="SDRFAMILY"/>
</dbReference>
<dbReference type="Proteomes" id="UP000664417">
    <property type="component" value="Unassembled WGS sequence"/>
</dbReference>
<sequence>MSFENKKVVVTGGTGAVGRAVCEAFLKAGADVYSSFVVDAELENLSPALSESDRFHTEKVDLTDERSVATWYANIGRPDVVANIAGGFSMGPFAEISSEDWQKMQAVNLTTCFLSCREALRKMDPNGHGRIINVAAWAAVGRTGGMAAYTTAKSGVISLTEALAEETLLQKITVNAVLPTIMDTPANREAMPDADFDAWVPTANVAETILFLSGESAWHITGAAVPLRGHL</sequence>
<dbReference type="Gene3D" id="3.40.50.720">
    <property type="entry name" value="NAD(P)-binding Rossmann-like Domain"/>
    <property type="match status" value="1"/>
</dbReference>
<protein>
    <submittedName>
        <fullName evidence="4">SDR family oxidoreductase</fullName>
    </submittedName>
</protein>
<keyword evidence="5" id="KW-1185">Reference proteome</keyword>
<name>A0A8J7QMC3_9BACT</name>
<dbReference type="PANTHER" id="PTHR24321">
    <property type="entry name" value="DEHYDROGENASES, SHORT CHAIN"/>
    <property type="match status" value="1"/>
</dbReference>
<dbReference type="AlphaFoldDB" id="A0A8J7QMC3"/>
<evidence type="ECO:0000256" key="3">
    <source>
        <dbReference type="RuleBase" id="RU000363"/>
    </source>
</evidence>
<comment type="caution">
    <text evidence="4">The sequence shown here is derived from an EMBL/GenBank/DDBJ whole genome shotgun (WGS) entry which is preliminary data.</text>
</comment>
<evidence type="ECO:0000313" key="5">
    <source>
        <dbReference type="Proteomes" id="UP000664417"/>
    </source>
</evidence>
<dbReference type="SUPFAM" id="SSF51735">
    <property type="entry name" value="NAD(P)-binding Rossmann-fold domains"/>
    <property type="match status" value="1"/>
</dbReference>
<reference evidence="4" key="1">
    <citation type="submission" date="2021-03" db="EMBL/GenBank/DDBJ databases">
        <authorList>
            <person name="Wang G."/>
        </authorList>
    </citation>
    <scope>NUCLEOTIDE SEQUENCE</scope>
    <source>
        <strain evidence="4">KCTC 12899</strain>
    </source>
</reference>
<dbReference type="InterPro" id="IPR036291">
    <property type="entry name" value="NAD(P)-bd_dom_sf"/>
</dbReference>
<evidence type="ECO:0000256" key="1">
    <source>
        <dbReference type="ARBA" id="ARBA00006484"/>
    </source>
</evidence>